<dbReference type="AlphaFoldDB" id="A0A0G0QTS5"/>
<comment type="caution">
    <text evidence="1">The sequence shown here is derived from an EMBL/GenBank/DDBJ whole genome shotgun (WGS) entry which is preliminary data.</text>
</comment>
<organism evidence="1 2">
    <name type="scientific">Candidatus Nomurabacteria bacterium GW2011_GWF2_40_12</name>
    <dbReference type="NCBI Taxonomy" id="1618776"/>
    <lineage>
        <taxon>Bacteria</taxon>
        <taxon>Candidatus Nomuraibacteriota</taxon>
    </lineage>
</organism>
<protein>
    <submittedName>
        <fullName evidence="1">Uncharacterized protein</fullName>
    </submittedName>
</protein>
<dbReference type="Proteomes" id="UP000034301">
    <property type="component" value="Unassembled WGS sequence"/>
</dbReference>
<proteinExistence type="predicted"/>
<dbReference type="EMBL" id="LBYC01000001">
    <property type="protein sequence ID" value="KKR43864.1"/>
    <property type="molecule type" value="Genomic_DNA"/>
</dbReference>
<sequence>MKSIQRLFEKIAREHPNWGSVIVFNHIVNGKNFSHDRIARWFNLLVDKEEYDRSEKKQILEYIYLLNSPLNRTKNDGIKPSRREKIRKTDKDDINAKRGTKITEII</sequence>
<reference evidence="1 2" key="1">
    <citation type="journal article" date="2015" name="Nature">
        <title>rRNA introns, odd ribosomes, and small enigmatic genomes across a large radiation of phyla.</title>
        <authorList>
            <person name="Brown C.T."/>
            <person name="Hug L.A."/>
            <person name="Thomas B.C."/>
            <person name="Sharon I."/>
            <person name="Castelle C.J."/>
            <person name="Singh A."/>
            <person name="Wilkins M.J."/>
            <person name="Williams K.H."/>
            <person name="Banfield J.F."/>
        </authorList>
    </citation>
    <scope>NUCLEOTIDE SEQUENCE [LARGE SCALE GENOMIC DNA]</scope>
</reference>
<evidence type="ECO:0000313" key="2">
    <source>
        <dbReference type="Proteomes" id="UP000034301"/>
    </source>
</evidence>
<gene>
    <name evidence="1" type="ORF">UT78_C0001G0050</name>
</gene>
<evidence type="ECO:0000313" key="1">
    <source>
        <dbReference type="EMBL" id="KKR43864.1"/>
    </source>
</evidence>
<name>A0A0G0QTS5_9BACT</name>
<accession>A0A0G0QTS5</accession>